<dbReference type="STRING" id="57577.A0A2K3PKS0"/>
<dbReference type="EMBL" id="ASHM01008055">
    <property type="protein sequence ID" value="PNY15888.1"/>
    <property type="molecule type" value="Genomic_DNA"/>
</dbReference>
<accession>A0A2K3PKS0</accession>
<reference evidence="9 10" key="1">
    <citation type="journal article" date="2014" name="Am. J. Bot.">
        <title>Genome assembly and annotation for red clover (Trifolium pratense; Fabaceae).</title>
        <authorList>
            <person name="Istvanek J."/>
            <person name="Jaros M."/>
            <person name="Krenek A."/>
            <person name="Repkova J."/>
        </authorList>
    </citation>
    <scope>NUCLEOTIDE SEQUENCE [LARGE SCALE GENOMIC DNA]</scope>
    <source>
        <strain evidence="10">cv. Tatra</strain>
        <tissue evidence="9">Young leaves</tissue>
    </source>
</reference>
<organism evidence="9 10">
    <name type="scientific">Trifolium pratense</name>
    <name type="common">Red clover</name>
    <dbReference type="NCBI Taxonomy" id="57577"/>
    <lineage>
        <taxon>Eukaryota</taxon>
        <taxon>Viridiplantae</taxon>
        <taxon>Streptophyta</taxon>
        <taxon>Embryophyta</taxon>
        <taxon>Tracheophyta</taxon>
        <taxon>Spermatophyta</taxon>
        <taxon>Magnoliopsida</taxon>
        <taxon>eudicotyledons</taxon>
        <taxon>Gunneridae</taxon>
        <taxon>Pentapetalae</taxon>
        <taxon>rosids</taxon>
        <taxon>fabids</taxon>
        <taxon>Fabales</taxon>
        <taxon>Fabaceae</taxon>
        <taxon>Papilionoideae</taxon>
        <taxon>50 kb inversion clade</taxon>
        <taxon>NPAAA clade</taxon>
        <taxon>Hologalegina</taxon>
        <taxon>IRL clade</taxon>
        <taxon>Trifolieae</taxon>
        <taxon>Trifolium</taxon>
    </lineage>
</organism>
<keyword evidence="5" id="KW-1133">Transmembrane helix</keyword>
<dbReference type="PANTHER" id="PTHR31942:SF57">
    <property type="entry name" value="MLO-LIKE PROTEIN"/>
    <property type="match status" value="1"/>
</dbReference>
<feature type="region of interest" description="Disordered" evidence="8">
    <location>
        <begin position="134"/>
        <end position="156"/>
    </location>
</feature>
<comment type="subcellular location">
    <subcellularLocation>
        <location evidence="1">Membrane</location>
        <topology evidence="1">Multi-pass membrane protein</topology>
    </subcellularLocation>
</comment>
<evidence type="ECO:0000256" key="5">
    <source>
        <dbReference type="ARBA" id="ARBA00022989"/>
    </source>
</evidence>
<reference evidence="9 10" key="2">
    <citation type="journal article" date="2017" name="Front. Plant Sci.">
        <title>Gene Classification and Mining of Molecular Markers Useful in Red Clover (Trifolium pratense) Breeding.</title>
        <authorList>
            <person name="Istvanek J."/>
            <person name="Dluhosova J."/>
            <person name="Dluhos P."/>
            <person name="Patkova L."/>
            <person name="Nedelnik J."/>
            <person name="Repkova J."/>
        </authorList>
    </citation>
    <scope>NUCLEOTIDE SEQUENCE [LARGE SCALE GENOMIC DNA]</scope>
    <source>
        <strain evidence="10">cv. Tatra</strain>
        <tissue evidence="9">Young leaves</tissue>
    </source>
</reference>
<comment type="similarity">
    <text evidence="2">Belongs to the MLO family.</text>
</comment>
<dbReference type="Proteomes" id="UP000236291">
    <property type="component" value="Unassembled WGS sequence"/>
</dbReference>
<sequence>MATLPVPPSMGTYNASVFVPEQEYYGKKIQNRGSNFNFKKFLSRTYDEDFEKVVGIRTRFNLHFSPGVGSCFSREKQDIAIRIAMSLAVQLLCGYVTLPLYALVTQMGSSMKKEIFSERVVLGLKNWRKKAKGSVSKNNSTCSRHSASLHSQKSDNSVRDAIESMHNNKVDNEDIQSVVEMNPPYANHSRNEEEEEIIVDTIEQEILITSENTHSNEEDNAKIITRGIYDGEVSFGIYVCSSSRGIGEIVSIAEEEDDTDHDHTLPHLNP</sequence>
<evidence type="ECO:0000256" key="7">
    <source>
        <dbReference type="ARBA" id="ARBA00023265"/>
    </source>
</evidence>
<protein>
    <submittedName>
        <fullName evidence="9">MLO-like protein 6-like</fullName>
    </submittedName>
</protein>
<evidence type="ECO:0000256" key="6">
    <source>
        <dbReference type="ARBA" id="ARBA00023136"/>
    </source>
</evidence>
<dbReference type="GO" id="GO:0016020">
    <property type="term" value="C:membrane"/>
    <property type="evidence" value="ECO:0007669"/>
    <property type="project" value="UniProtKB-SubCell"/>
</dbReference>
<comment type="caution">
    <text evidence="9">The sequence shown here is derived from an EMBL/GenBank/DDBJ whole genome shotgun (WGS) entry which is preliminary data.</text>
</comment>
<proteinExistence type="inferred from homology"/>
<evidence type="ECO:0000313" key="10">
    <source>
        <dbReference type="Proteomes" id="UP000236291"/>
    </source>
</evidence>
<keyword evidence="3" id="KW-0812">Transmembrane</keyword>
<evidence type="ECO:0000313" key="9">
    <source>
        <dbReference type="EMBL" id="PNY15888.1"/>
    </source>
</evidence>
<keyword evidence="4" id="KW-0611">Plant defense</keyword>
<evidence type="ECO:0000256" key="8">
    <source>
        <dbReference type="SAM" id="MobiDB-lite"/>
    </source>
</evidence>
<evidence type="ECO:0000256" key="3">
    <source>
        <dbReference type="ARBA" id="ARBA00022692"/>
    </source>
</evidence>
<feature type="compositionally biased region" description="Polar residues" evidence="8">
    <location>
        <begin position="135"/>
        <end position="151"/>
    </location>
</feature>
<dbReference type="PANTHER" id="PTHR31942">
    <property type="entry name" value="MLO-LIKE PROTEIN 1"/>
    <property type="match status" value="1"/>
</dbReference>
<gene>
    <name evidence="9" type="ORF">L195_g012595</name>
</gene>
<evidence type="ECO:0000256" key="4">
    <source>
        <dbReference type="ARBA" id="ARBA00022821"/>
    </source>
</evidence>
<evidence type="ECO:0000256" key="2">
    <source>
        <dbReference type="ARBA" id="ARBA00006574"/>
    </source>
</evidence>
<dbReference type="AlphaFoldDB" id="A0A2K3PKS0"/>
<keyword evidence="6" id="KW-0472">Membrane</keyword>
<dbReference type="GO" id="GO:0006952">
    <property type="term" value="P:defense response"/>
    <property type="evidence" value="ECO:0007669"/>
    <property type="project" value="UniProtKB-KW"/>
</dbReference>
<dbReference type="Pfam" id="PF03094">
    <property type="entry name" value="Mlo"/>
    <property type="match status" value="1"/>
</dbReference>
<evidence type="ECO:0000256" key="1">
    <source>
        <dbReference type="ARBA" id="ARBA00004141"/>
    </source>
</evidence>
<dbReference type="InterPro" id="IPR004326">
    <property type="entry name" value="Mlo"/>
</dbReference>
<keyword evidence="7" id="KW-0568">Pathogenesis-related protein</keyword>
<name>A0A2K3PKS0_TRIPR</name>